<accession>A0AAQ3QQ14</accession>
<proteinExistence type="predicted"/>
<dbReference type="EMBL" id="CP136898">
    <property type="protein sequence ID" value="WOL19349.1"/>
    <property type="molecule type" value="Genomic_DNA"/>
</dbReference>
<evidence type="ECO:0000313" key="1">
    <source>
        <dbReference type="EMBL" id="WOL19349.1"/>
    </source>
</evidence>
<dbReference type="AlphaFoldDB" id="A0AAQ3QQ14"/>
<reference evidence="1 2" key="1">
    <citation type="submission" date="2023-10" db="EMBL/GenBank/DDBJ databases">
        <title>Chromosome-scale genome assembly provides insights into flower coloration mechanisms of Canna indica.</title>
        <authorList>
            <person name="Li C."/>
        </authorList>
    </citation>
    <scope>NUCLEOTIDE SEQUENCE [LARGE SCALE GENOMIC DNA]</scope>
    <source>
        <tissue evidence="1">Flower</tissue>
    </source>
</reference>
<keyword evidence="2" id="KW-1185">Reference proteome</keyword>
<evidence type="ECO:0000313" key="2">
    <source>
        <dbReference type="Proteomes" id="UP001327560"/>
    </source>
</evidence>
<dbReference type="Proteomes" id="UP001327560">
    <property type="component" value="Chromosome 9"/>
</dbReference>
<name>A0AAQ3QQ14_9LILI</name>
<gene>
    <name evidence="1" type="ORF">Cni_G28147</name>
</gene>
<organism evidence="1 2">
    <name type="scientific">Canna indica</name>
    <name type="common">Indian-shot</name>
    <dbReference type="NCBI Taxonomy" id="4628"/>
    <lineage>
        <taxon>Eukaryota</taxon>
        <taxon>Viridiplantae</taxon>
        <taxon>Streptophyta</taxon>
        <taxon>Embryophyta</taxon>
        <taxon>Tracheophyta</taxon>
        <taxon>Spermatophyta</taxon>
        <taxon>Magnoliopsida</taxon>
        <taxon>Liliopsida</taxon>
        <taxon>Zingiberales</taxon>
        <taxon>Cannaceae</taxon>
        <taxon>Canna</taxon>
    </lineage>
</organism>
<sequence>MWRGGGGAHVISRSGLRGALNASSAMAASVTRLGLTIGHIACESIASSVGRRGTGATPSGEAEGWEITRGYVLSLQTMHIIASKSMTPYDKFFSSSDLTVMDYHCLNCQQNKPRVTCFATFLACEFDIIDIANL</sequence>
<protein>
    <submittedName>
        <fullName evidence="1">Uncharacterized protein</fullName>
    </submittedName>
</protein>